<dbReference type="EMBL" id="CAJVQC010002656">
    <property type="protein sequence ID" value="CAG8515101.1"/>
    <property type="molecule type" value="Genomic_DNA"/>
</dbReference>
<comment type="caution">
    <text evidence="1">The sequence shown here is derived from an EMBL/GenBank/DDBJ whole genome shotgun (WGS) entry which is preliminary data.</text>
</comment>
<proteinExistence type="predicted"/>
<organism evidence="1 2">
    <name type="scientific">Racocetra persica</name>
    <dbReference type="NCBI Taxonomy" id="160502"/>
    <lineage>
        <taxon>Eukaryota</taxon>
        <taxon>Fungi</taxon>
        <taxon>Fungi incertae sedis</taxon>
        <taxon>Mucoromycota</taxon>
        <taxon>Glomeromycotina</taxon>
        <taxon>Glomeromycetes</taxon>
        <taxon>Diversisporales</taxon>
        <taxon>Gigasporaceae</taxon>
        <taxon>Racocetra</taxon>
    </lineage>
</organism>
<evidence type="ECO:0000313" key="2">
    <source>
        <dbReference type="Proteomes" id="UP000789920"/>
    </source>
</evidence>
<keyword evidence="2" id="KW-1185">Reference proteome</keyword>
<name>A0ACA9L8F8_9GLOM</name>
<evidence type="ECO:0000313" key="1">
    <source>
        <dbReference type="EMBL" id="CAG8515101.1"/>
    </source>
</evidence>
<gene>
    <name evidence="1" type="ORF">RPERSI_LOCUS2437</name>
</gene>
<accession>A0ACA9L8F8</accession>
<feature type="non-terminal residue" evidence="1">
    <location>
        <position position="290"/>
    </location>
</feature>
<dbReference type="Proteomes" id="UP000789920">
    <property type="component" value="Unassembled WGS sequence"/>
</dbReference>
<sequence>MTHIVGLRQTANEINSFICNNLPHSDENSDTIISKPVNIPHLALSEQEAIKYDLKKGKYTIVPELTERNNKYLKITNQGGDGVILGEENSSLLAKGSLRYTPKYAILDDEKKGIANEVGEAIFEQFPKHLRLQGLTNWEELWKLGFSDVLIEGTLNLMRRGEYPVSWFHLFGKSQVVDIEKILGGKDIRTVSAQNLTRYEYGILIQKITTIINEGGIMVEADATAFDSHLNRFPFEVMKKLDSLAFKGHPKEKEVTSILRCHYDQMQKCWMFGITEHKYPIFSMSVDNPI</sequence>
<protein>
    <submittedName>
        <fullName evidence="1">23297_t:CDS:1</fullName>
    </submittedName>
</protein>
<reference evidence="1" key="1">
    <citation type="submission" date="2021-06" db="EMBL/GenBank/DDBJ databases">
        <authorList>
            <person name="Kallberg Y."/>
            <person name="Tangrot J."/>
            <person name="Rosling A."/>
        </authorList>
    </citation>
    <scope>NUCLEOTIDE SEQUENCE</scope>
    <source>
        <strain evidence="1">MA461A</strain>
    </source>
</reference>